<evidence type="ECO:0000256" key="8">
    <source>
        <dbReference type="ARBA" id="ARBA00022741"/>
    </source>
</evidence>
<evidence type="ECO:0000256" key="4">
    <source>
        <dbReference type="ARBA" id="ARBA00022475"/>
    </source>
</evidence>
<name>A0A0M0L7I0_9BACI</name>
<evidence type="ECO:0000259" key="16">
    <source>
        <dbReference type="PROSITE" id="PS50109"/>
    </source>
</evidence>
<evidence type="ECO:0000256" key="11">
    <source>
        <dbReference type="ARBA" id="ARBA00022989"/>
    </source>
</evidence>
<dbReference type="EMBL" id="LILC01000011">
    <property type="protein sequence ID" value="KOO47040.1"/>
    <property type="molecule type" value="Genomic_DNA"/>
</dbReference>
<protein>
    <recommendedName>
        <fullName evidence="3">histidine kinase</fullName>
        <ecNumber evidence="3">2.7.13.3</ecNumber>
    </recommendedName>
</protein>
<keyword evidence="4" id="KW-1003">Cell membrane</keyword>
<dbReference type="Gene3D" id="3.30.565.10">
    <property type="entry name" value="Histidine kinase-like ATPase, C-terminal domain"/>
    <property type="match status" value="1"/>
</dbReference>
<keyword evidence="6" id="KW-0808">Transferase</keyword>
<dbReference type="InterPro" id="IPR036097">
    <property type="entry name" value="HisK_dim/P_sf"/>
</dbReference>
<keyword evidence="12" id="KW-0902">Two-component regulatory system</keyword>
<dbReference type="InterPro" id="IPR005467">
    <property type="entry name" value="His_kinase_dom"/>
</dbReference>
<feature type="coiled-coil region" evidence="14">
    <location>
        <begin position="74"/>
        <end position="108"/>
    </location>
</feature>
<evidence type="ECO:0000256" key="13">
    <source>
        <dbReference type="ARBA" id="ARBA00023136"/>
    </source>
</evidence>
<keyword evidence="13 15" id="KW-0472">Membrane</keyword>
<keyword evidence="14" id="KW-0175">Coiled coil</keyword>
<evidence type="ECO:0000256" key="3">
    <source>
        <dbReference type="ARBA" id="ARBA00012438"/>
    </source>
</evidence>
<keyword evidence="11 15" id="KW-1133">Transmembrane helix</keyword>
<sequence length="715" mass="82422">MNSIIIASFSVLHGSPSEYAQSYFKSDQFDFDYEEFTREIGPVELANWSADELKRDIVIEPQDIKEYREQHDVMAEIQSTQKQYNREIERAIQNKDEITKQALMSERERKIGDIRNDLMDDKYVASQIRAEKEKKIDIYISNLNQRLNRLHDEYPYSYELTNIKTGKTVQYGNINDQAAYKKAYSKDKGYLTTQLLNSSMGDEWDKGFKQMNIDPAVFYKGTIIVPEKKLSEWQNYQDFQRQRTSFYVIIACGILSLVCLLFVYKFRKEWFQNHILHQAYRRLSIDIKLALWIFTIFLVLLVSVGTSSTVVSMSTNFNIFIELLFLLPLGTLLIYLGILQTVWLIEELKEGKNLREEWDTSAFMSAWRLLIVKPFQMLREAFSDSPIAFQVAIILFVLFMWGVGTSLVFTIPEMALVYIICVFMIGLPALFIIFYRIRYLNKLIVATSQIATGTLNDPVEVKGNSIFAKQATMLNQMKEGIHVSKKEQAKSERLKTELITNVSHDLRTPLTSIITYTDLLKNPDLTEEDRHHYVEVLDRKSQRLKTLIEDLFEVSKMASGNLELQKQRIDLTKLLQQALAEHQEQMEKASLSLKVTTPTEPLLAYVDGQKWWRVLDNLIVNASKYALEGTRVYVSLKKVGDVAEFVVKNVAKYELNEDAAELVERFKRADASRNTEGSGLGLAIAQSIVDLHGGEMNIEIDGDLFKVIVKVPLTI</sequence>
<evidence type="ECO:0000256" key="15">
    <source>
        <dbReference type="SAM" id="Phobius"/>
    </source>
</evidence>
<evidence type="ECO:0000256" key="6">
    <source>
        <dbReference type="ARBA" id="ARBA00022679"/>
    </source>
</evidence>
<evidence type="ECO:0000313" key="17">
    <source>
        <dbReference type="EMBL" id="KOO47040.1"/>
    </source>
</evidence>
<dbReference type="GO" id="GO:0005524">
    <property type="term" value="F:ATP binding"/>
    <property type="evidence" value="ECO:0007669"/>
    <property type="project" value="UniProtKB-KW"/>
</dbReference>
<dbReference type="SUPFAM" id="SSF55874">
    <property type="entry name" value="ATPase domain of HSP90 chaperone/DNA topoisomerase II/histidine kinase"/>
    <property type="match status" value="1"/>
</dbReference>
<dbReference type="PATRIC" id="fig|284581.3.peg.3706"/>
<keyword evidence="10" id="KW-0067">ATP-binding</keyword>
<dbReference type="EC" id="2.7.13.3" evidence="3"/>
<evidence type="ECO:0000256" key="9">
    <source>
        <dbReference type="ARBA" id="ARBA00022777"/>
    </source>
</evidence>
<evidence type="ECO:0000256" key="1">
    <source>
        <dbReference type="ARBA" id="ARBA00000085"/>
    </source>
</evidence>
<dbReference type="Proteomes" id="UP000037558">
    <property type="component" value="Unassembled WGS sequence"/>
</dbReference>
<comment type="caution">
    <text evidence="17">The sequence shown here is derived from an EMBL/GenBank/DDBJ whole genome shotgun (WGS) entry which is preliminary data.</text>
</comment>
<organism evidence="17 18">
    <name type="scientific">Priestia koreensis</name>
    <dbReference type="NCBI Taxonomy" id="284581"/>
    <lineage>
        <taxon>Bacteria</taxon>
        <taxon>Bacillati</taxon>
        <taxon>Bacillota</taxon>
        <taxon>Bacilli</taxon>
        <taxon>Bacillales</taxon>
        <taxon>Bacillaceae</taxon>
        <taxon>Priestia</taxon>
    </lineage>
</organism>
<dbReference type="CDD" id="cd00082">
    <property type="entry name" value="HisKA"/>
    <property type="match status" value="1"/>
</dbReference>
<gene>
    <name evidence="17" type="ORF">AMD01_08260</name>
</gene>
<keyword evidence="7 15" id="KW-0812">Transmembrane</keyword>
<dbReference type="PANTHER" id="PTHR45528">
    <property type="entry name" value="SENSOR HISTIDINE KINASE CPXA"/>
    <property type="match status" value="1"/>
</dbReference>
<keyword evidence="5" id="KW-0597">Phosphoprotein</keyword>
<evidence type="ECO:0000313" key="18">
    <source>
        <dbReference type="Proteomes" id="UP000037558"/>
    </source>
</evidence>
<feature type="transmembrane region" description="Helical" evidence="15">
    <location>
        <begin position="245"/>
        <end position="264"/>
    </location>
</feature>
<dbReference type="AlphaFoldDB" id="A0A0M0L7I0"/>
<dbReference type="GO" id="GO:0005886">
    <property type="term" value="C:plasma membrane"/>
    <property type="evidence" value="ECO:0007669"/>
    <property type="project" value="UniProtKB-SubCell"/>
</dbReference>
<dbReference type="InterPro" id="IPR003661">
    <property type="entry name" value="HisK_dim/P_dom"/>
</dbReference>
<comment type="catalytic activity">
    <reaction evidence="1">
        <text>ATP + protein L-histidine = ADP + protein N-phospho-L-histidine.</text>
        <dbReference type="EC" id="2.7.13.3"/>
    </reaction>
</comment>
<evidence type="ECO:0000256" key="7">
    <source>
        <dbReference type="ARBA" id="ARBA00022692"/>
    </source>
</evidence>
<dbReference type="PANTHER" id="PTHR45528:SF1">
    <property type="entry name" value="SENSOR HISTIDINE KINASE CPXA"/>
    <property type="match status" value="1"/>
</dbReference>
<feature type="transmembrane region" description="Helical" evidence="15">
    <location>
        <begin position="415"/>
        <end position="435"/>
    </location>
</feature>
<dbReference type="InterPro" id="IPR050398">
    <property type="entry name" value="HssS/ArlS-like"/>
</dbReference>
<dbReference type="InterPro" id="IPR036890">
    <property type="entry name" value="HATPase_C_sf"/>
</dbReference>
<feature type="coiled-coil region" evidence="14">
    <location>
        <begin position="561"/>
        <end position="592"/>
    </location>
</feature>
<evidence type="ECO:0000256" key="10">
    <source>
        <dbReference type="ARBA" id="ARBA00022840"/>
    </source>
</evidence>
<feature type="transmembrane region" description="Helical" evidence="15">
    <location>
        <begin position="324"/>
        <end position="345"/>
    </location>
</feature>
<feature type="transmembrane region" description="Helical" evidence="15">
    <location>
        <begin position="285"/>
        <end position="304"/>
    </location>
</feature>
<dbReference type="FunFam" id="1.10.287.130:FF:000008">
    <property type="entry name" value="Two-component sensor histidine kinase"/>
    <property type="match status" value="1"/>
</dbReference>
<comment type="subcellular location">
    <subcellularLocation>
        <location evidence="2">Cell membrane</location>
        <topology evidence="2">Multi-pass membrane protein</topology>
    </subcellularLocation>
</comment>
<keyword evidence="8" id="KW-0547">Nucleotide-binding</keyword>
<dbReference type="Gene3D" id="1.10.287.130">
    <property type="match status" value="1"/>
</dbReference>
<keyword evidence="18" id="KW-1185">Reference proteome</keyword>
<feature type="domain" description="Histidine kinase" evidence="16">
    <location>
        <begin position="501"/>
        <end position="715"/>
    </location>
</feature>
<dbReference type="PROSITE" id="PS50109">
    <property type="entry name" value="HIS_KIN"/>
    <property type="match status" value="1"/>
</dbReference>
<dbReference type="GO" id="GO:0000155">
    <property type="term" value="F:phosphorelay sensor kinase activity"/>
    <property type="evidence" value="ECO:0007669"/>
    <property type="project" value="InterPro"/>
</dbReference>
<dbReference type="SMART" id="SM00387">
    <property type="entry name" value="HATPase_c"/>
    <property type="match status" value="1"/>
</dbReference>
<dbReference type="SMART" id="SM00388">
    <property type="entry name" value="HisKA"/>
    <property type="match status" value="1"/>
</dbReference>
<evidence type="ECO:0000256" key="2">
    <source>
        <dbReference type="ARBA" id="ARBA00004651"/>
    </source>
</evidence>
<dbReference type="InterPro" id="IPR003594">
    <property type="entry name" value="HATPase_dom"/>
</dbReference>
<dbReference type="Pfam" id="PF02518">
    <property type="entry name" value="HATPase_c"/>
    <property type="match status" value="1"/>
</dbReference>
<keyword evidence="9" id="KW-0418">Kinase</keyword>
<evidence type="ECO:0000256" key="12">
    <source>
        <dbReference type="ARBA" id="ARBA00023012"/>
    </source>
</evidence>
<evidence type="ECO:0000256" key="14">
    <source>
        <dbReference type="SAM" id="Coils"/>
    </source>
</evidence>
<dbReference type="Pfam" id="PF00512">
    <property type="entry name" value="HisKA"/>
    <property type="match status" value="1"/>
</dbReference>
<proteinExistence type="predicted"/>
<accession>A0A0M0L7I0</accession>
<evidence type="ECO:0000256" key="5">
    <source>
        <dbReference type="ARBA" id="ARBA00022553"/>
    </source>
</evidence>
<dbReference type="SUPFAM" id="SSF47384">
    <property type="entry name" value="Homodimeric domain of signal transducing histidine kinase"/>
    <property type="match status" value="1"/>
</dbReference>
<reference evidence="18" key="1">
    <citation type="submission" date="2015-08" db="EMBL/GenBank/DDBJ databases">
        <title>Fjat-14210 dsm16467.</title>
        <authorList>
            <person name="Liu B."/>
            <person name="Wang J."/>
            <person name="Zhu Y."/>
            <person name="Liu G."/>
            <person name="Chen Q."/>
            <person name="Chen Z."/>
            <person name="Lan J."/>
            <person name="Che J."/>
            <person name="Ge C."/>
            <person name="Shi H."/>
            <person name="Pan Z."/>
            <person name="Liu X."/>
        </authorList>
    </citation>
    <scope>NUCLEOTIDE SEQUENCE [LARGE SCALE GENOMIC DNA]</scope>
    <source>
        <strain evidence="18">DSM 16467</strain>
    </source>
</reference>
<feature type="transmembrane region" description="Helical" evidence="15">
    <location>
        <begin position="387"/>
        <end position="409"/>
    </location>
</feature>
<dbReference type="STRING" id="284581.AMD01_08260"/>